<keyword evidence="4 8" id="KW-0863">Zinc-finger</keyword>
<comment type="subcellular location">
    <subcellularLocation>
        <location evidence="1">Membrane</location>
        <topology evidence="1">Multi-pass membrane protein</topology>
    </subcellularLocation>
</comment>
<keyword evidence="7 9" id="KW-0472">Membrane</keyword>
<feature type="transmembrane region" description="Helical" evidence="9">
    <location>
        <begin position="68"/>
        <end position="85"/>
    </location>
</feature>
<feature type="transmembrane region" description="Helical" evidence="9">
    <location>
        <begin position="91"/>
        <end position="109"/>
    </location>
</feature>
<keyword evidence="12" id="KW-1185">Reference proteome</keyword>
<evidence type="ECO:0000256" key="7">
    <source>
        <dbReference type="ARBA" id="ARBA00023136"/>
    </source>
</evidence>
<dbReference type="GO" id="GO:0036503">
    <property type="term" value="P:ERAD pathway"/>
    <property type="evidence" value="ECO:0007669"/>
    <property type="project" value="TreeGrafter"/>
</dbReference>
<evidence type="ECO:0000256" key="1">
    <source>
        <dbReference type="ARBA" id="ARBA00004141"/>
    </source>
</evidence>
<evidence type="ECO:0000259" key="10">
    <source>
        <dbReference type="PROSITE" id="PS50089"/>
    </source>
</evidence>
<dbReference type="PROSITE" id="PS50089">
    <property type="entry name" value="ZF_RING_2"/>
    <property type="match status" value="1"/>
</dbReference>
<evidence type="ECO:0000256" key="8">
    <source>
        <dbReference type="PROSITE-ProRule" id="PRU00175"/>
    </source>
</evidence>
<feature type="transmembrane region" description="Helical" evidence="9">
    <location>
        <begin position="121"/>
        <end position="148"/>
    </location>
</feature>
<evidence type="ECO:0000256" key="5">
    <source>
        <dbReference type="ARBA" id="ARBA00022833"/>
    </source>
</evidence>
<accession>A0A9P0CGW4</accession>
<evidence type="ECO:0000256" key="9">
    <source>
        <dbReference type="SAM" id="Phobius"/>
    </source>
</evidence>
<evidence type="ECO:0000256" key="6">
    <source>
        <dbReference type="ARBA" id="ARBA00022989"/>
    </source>
</evidence>
<dbReference type="GO" id="GO:0000139">
    <property type="term" value="C:Golgi membrane"/>
    <property type="evidence" value="ECO:0007669"/>
    <property type="project" value="TreeGrafter"/>
</dbReference>
<evidence type="ECO:0000256" key="4">
    <source>
        <dbReference type="ARBA" id="ARBA00022771"/>
    </source>
</evidence>
<dbReference type="AlphaFoldDB" id="A0A9P0CGW4"/>
<keyword evidence="2 9" id="KW-0812">Transmembrane</keyword>
<dbReference type="SUPFAM" id="SSF57850">
    <property type="entry name" value="RING/U-box"/>
    <property type="match status" value="1"/>
</dbReference>
<keyword evidence="3" id="KW-0479">Metal-binding</keyword>
<evidence type="ECO:0000256" key="3">
    <source>
        <dbReference type="ARBA" id="ARBA00022723"/>
    </source>
</evidence>
<organism evidence="11 12">
    <name type="scientific">Bemisia tabaci</name>
    <name type="common">Sweetpotato whitefly</name>
    <name type="synonym">Aleurodes tabaci</name>
    <dbReference type="NCBI Taxonomy" id="7038"/>
    <lineage>
        <taxon>Eukaryota</taxon>
        <taxon>Metazoa</taxon>
        <taxon>Ecdysozoa</taxon>
        <taxon>Arthropoda</taxon>
        <taxon>Hexapoda</taxon>
        <taxon>Insecta</taxon>
        <taxon>Pterygota</taxon>
        <taxon>Neoptera</taxon>
        <taxon>Paraneoptera</taxon>
        <taxon>Hemiptera</taxon>
        <taxon>Sternorrhyncha</taxon>
        <taxon>Aleyrodoidea</taxon>
        <taxon>Aleyrodidae</taxon>
        <taxon>Aleyrodinae</taxon>
        <taxon>Bemisia</taxon>
    </lineage>
</organism>
<evidence type="ECO:0000313" key="12">
    <source>
        <dbReference type="Proteomes" id="UP001152759"/>
    </source>
</evidence>
<keyword evidence="5" id="KW-0862">Zinc</keyword>
<dbReference type="KEGG" id="btab:109032683"/>
<dbReference type="GO" id="GO:0008270">
    <property type="term" value="F:zinc ion binding"/>
    <property type="evidence" value="ECO:0007669"/>
    <property type="project" value="UniProtKB-KW"/>
</dbReference>
<gene>
    <name evidence="11" type="ORF">BEMITA_LOCUS11297</name>
</gene>
<dbReference type="GO" id="GO:0061630">
    <property type="term" value="F:ubiquitin protein ligase activity"/>
    <property type="evidence" value="ECO:0007669"/>
    <property type="project" value="TreeGrafter"/>
</dbReference>
<dbReference type="Gene3D" id="3.30.40.10">
    <property type="entry name" value="Zinc/RING finger domain, C3HC4 (zinc finger)"/>
    <property type="match status" value="1"/>
</dbReference>
<feature type="transmembrane region" description="Helical" evidence="9">
    <location>
        <begin position="160"/>
        <end position="178"/>
    </location>
</feature>
<evidence type="ECO:0000313" key="11">
    <source>
        <dbReference type="EMBL" id="CAH0775031.1"/>
    </source>
</evidence>
<dbReference type="GO" id="GO:0005789">
    <property type="term" value="C:endoplasmic reticulum membrane"/>
    <property type="evidence" value="ECO:0007669"/>
    <property type="project" value="TreeGrafter"/>
</dbReference>
<dbReference type="InterPro" id="IPR013083">
    <property type="entry name" value="Znf_RING/FYVE/PHD"/>
</dbReference>
<keyword evidence="6 9" id="KW-1133">Transmembrane helix</keyword>
<proteinExistence type="predicted"/>
<sequence length="313" mass="36938">MIPEAVVNKTEQLTEEEILREEHRKLHEAHRNHEFMHMEMTFIFILLVIVAQIGIVEWKRRHYRSYQLITLAGMWIIPVCLSLNSHYWRFIFFWLVFSCTTAFIVRKAIEKPLAKTTPRLVYKWFYLLYKISYGLGIIGYAVIMAVLFRINFMFGSLPHVWMDCGVLIIFYGLYYGVLGQDCAEICSDKMASHIGYYSPQGISTRNLEKGVCAVCGNQLLTSEFEDGVLENTYRLTCNHEFHEFCIRGWCIVGKKQICPYCKEKVDLKRMFQNPWEKPHVLYGKLLDWIRWLLAWQPVIIFVFQAINYVLGLE</sequence>
<dbReference type="InterPro" id="IPR001841">
    <property type="entry name" value="Znf_RING"/>
</dbReference>
<name>A0A9P0CGW4_BEMTA</name>
<dbReference type="EMBL" id="OU963868">
    <property type="protein sequence ID" value="CAH0775031.1"/>
    <property type="molecule type" value="Genomic_DNA"/>
</dbReference>
<protein>
    <recommendedName>
        <fullName evidence="10">RING-type domain-containing protein</fullName>
    </recommendedName>
</protein>
<feature type="transmembrane region" description="Helical" evidence="9">
    <location>
        <begin position="35"/>
        <end position="56"/>
    </location>
</feature>
<evidence type="ECO:0000256" key="2">
    <source>
        <dbReference type="ARBA" id="ARBA00022692"/>
    </source>
</evidence>
<dbReference type="Proteomes" id="UP001152759">
    <property type="component" value="Chromosome 7"/>
</dbReference>
<dbReference type="PANTHER" id="PTHR13407:SF0">
    <property type="entry name" value="FI05221P"/>
    <property type="match status" value="1"/>
</dbReference>
<feature type="transmembrane region" description="Helical" evidence="9">
    <location>
        <begin position="291"/>
        <end position="310"/>
    </location>
</feature>
<dbReference type="OrthoDB" id="446635at2759"/>
<feature type="domain" description="RING-type" evidence="10">
    <location>
        <begin position="212"/>
        <end position="262"/>
    </location>
</feature>
<dbReference type="InterPro" id="IPR040176">
    <property type="entry name" value="RNF121/RNF175"/>
</dbReference>
<dbReference type="SMART" id="SM00184">
    <property type="entry name" value="RING"/>
    <property type="match status" value="1"/>
</dbReference>
<reference evidence="11" key="1">
    <citation type="submission" date="2021-12" db="EMBL/GenBank/DDBJ databases">
        <authorList>
            <person name="King R."/>
        </authorList>
    </citation>
    <scope>NUCLEOTIDE SEQUENCE</scope>
</reference>
<dbReference type="CDD" id="cd16475">
    <property type="entry name" value="RING-H2_RNF121-like"/>
    <property type="match status" value="1"/>
</dbReference>
<dbReference type="PANTHER" id="PTHR13407">
    <property type="entry name" value="RNF121 PROTEIN"/>
    <property type="match status" value="1"/>
</dbReference>